<sequence>MMYTKSDSTTSRGTTGPLRPSNGMKNIRAIAKQHIVWITGMTMALSEIQMYMPDESKQERCKSWHNTCPTSGKNIHAAKM</sequence>
<name>A0A425C945_9STRA</name>
<reference evidence="2 3" key="1">
    <citation type="submission" date="2018-06" db="EMBL/GenBank/DDBJ databases">
        <title>Comparative genomics of downy mildews reveals potential adaptations to biotrophy.</title>
        <authorList>
            <person name="Fletcher K."/>
            <person name="Klosterman S.J."/>
            <person name="Derevnina L."/>
            <person name="Martin F."/>
            <person name="Koike S."/>
            <person name="Reyes Chin-Wo S."/>
            <person name="Mou B."/>
            <person name="Michelmore R."/>
        </authorList>
    </citation>
    <scope>NUCLEOTIDE SEQUENCE [LARGE SCALE GENOMIC DNA]</scope>
    <source>
        <strain evidence="2 3">R13</strain>
    </source>
</reference>
<dbReference type="VEuPathDB" id="FungiDB:DD237_003776"/>
<comment type="caution">
    <text evidence="2">The sequence shown here is derived from an EMBL/GenBank/DDBJ whole genome shotgun (WGS) entry which is preliminary data.</text>
</comment>
<dbReference type="AlphaFoldDB" id="A0A425C945"/>
<evidence type="ECO:0000256" key="1">
    <source>
        <dbReference type="SAM" id="MobiDB-lite"/>
    </source>
</evidence>
<evidence type="ECO:0000313" key="3">
    <source>
        <dbReference type="Proteomes" id="UP000286097"/>
    </source>
</evidence>
<protein>
    <submittedName>
        <fullName evidence="2">Uncharacterized protein</fullName>
    </submittedName>
</protein>
<gene>
    <name evidence="2" type="ORF">DD237_003776</name>
</gene>
<accession>A0A425C945</accession>
<proteinExistence type="predicted"/>
<organism evidence="2 3">
    <name type="scientific">Peronospora effusa</name>
    <dbReference type="NCBI Taxonomy" id="542832"/>
    <lineage>
        <taxon>Eukaryota</taxon>
        <taxon>Sar</taxon>
        <taxon>Stramenopiles</taxon>
        <taxon>Oomycota</taxon>
        <taxon>Peronosporomycetes</taxon>
        <taxon>Peronosporales</taxon>
        <taxon>Peronosporaceae</taxon>
        <taxon>Peronospora</taxon>
    </lineage>
</organism>
<evidence type="ECO:0000313" key="2">
    <source>
        <dbReference type="EMBL" id="RQM13488.1"/>
    </source>
</evidence>
<dbReference type="Proteomes" id="UP000286097">
    <property type="component" value="Unassembled WGS sequence"/>
</dbReference>
<feature type="region of interest" description="Disordered" evidence="1">
    <location>
        <begin position="1"/>
        <end position="24"/>
    </location>
</feature>
<feature type="compositionally biased region" description="Polar residues" evidence="1">
    <location>
        <begin position="1"/>
        <end position="14"/>
    </location>
</feature>
<dbReference type="EMBL" id="QKXF01000254">
    <property type="protein sequence ID" value="RQM13488.1"/>
    <property type="molecule type" value="Genomic_DNA"/>
</dbReference>